<dbReference type="InterPro" id="IPR029063">
    <property type="entry name" value="SAM-dependent_MTases_sf"/>
</dbReference>
<evidence type="ECO:0000259" key="2">
    <source>
        <dbReference type="SMART" id="SM00828"/>
    </source>
</evidence>
<dbReference type="EMBL" id="JNVM01000036">
    <property type="protein sequence ID" value="KEQ22512.1"/>
    <property type="molecule type" value="Genomic_DNA"/>
</dbReference>
<name>A0A081NVN9_9BACL</name>
<dbReference type="SMART" id="SM00828">
    <property type="entry name" value="PKS_MT"/>
    <property type="match status" value="1"/>
</dbReference>
<keyword evidence="1" id="KW-0808">Transferase</keyword>
<dbReference type="SUPFAM" id="SSF53335">
    <property type="entry name" value="S-adenosyl-L-methionine-dependent methyltransferases"/>
    <property type="match status" value="1"/>
</dbReference>
<dbReference type="RefSeq" id="WP_036691014.1">
    <property type="nucleotide sequence ID" value="NZ_JNVM01000036.1"/>
</dbReference>
<protein>
    <recommendedName>
        <fullName evidence="2">Polyketide synthase-like methyltransferase domain-containing protein</fullName>
    </recommendedName>
</protein>
<feature type="domain" description="Polyketide synthase-like methyltransferase" evidence="2">
    <location>
        <begin position="2"/>
        <end position="150"/>
    </location>
</feature>
<dbReference type="eggNOG" id="COG2230">
    <property type="taxonomic scope" value="Bacteria"/>
</dbReference>
<accession>A0A081NVN9</accession>
<gene>
    <name evidence="3" type="ORF">ET33_22750</name>
</gene>
<evidence type="ECO:0000313" key="3">
    <source>
        <dbReference type="EMBL" id="KEQ22512.1"/>
    </source>
</evidence>
<dbReference type="OrthoDB" id="9879308at2"/>
<dbReference type="AlphaFoldDB" id="A0A081NVN9"/>
<proteinExistence type="predicted"/>
<sequence>MMIGIEVSCHIPDKQGLFQNMSSALNEGGQVLMMDFIANLRGAIADPSIDIYIPTVQGWIDLLAEHHLVLDEVIDVSKQVANSLHDPEHAENTKGLPEVVQNSIRNFANSSISLEKGWISYCLFVISKNSALSLAELREHNAKQMSNRTPYPEARRNMLQQI</sequence>
<dbReference type="GO" id="GO:0016740">
    <property type="term" value="F:transferase activity"/>
    <property type="evidence" value="ECO:0007669"/>
    <property type="project" value="UniProtKB-KW"/>
</dbReference>
<dbReference type="Proteomes" id="UP000028123">
    <property type="component" value="Unassembled WGS sequence"/>
</dbReference>
<dbReference type="InterPro" id="IPR020803">
    <property type="entry name" value="MeTfrase_dom"/>
</dbReference>
<comment type="caution">
    <text evidence="3">The sequence shown here is derived from an EMBL/GenBank/DDBJ whole genome shotgun (WGS) entry which is preliminary data.</text>
</comment>
<keyword evidence="4" id="KW-1185">Reference proteome</keyword>
<dbReference type="Gene3D" id="3.40.50.150">
    <property type="entry name" value="Vaccinia Virus protein VP39"/>
    <property type="match status" value="1"/>
</dbReference>
<reference evidence="3 4" key="1">
    <citation type="submission" date="2014-06" db="EMBL/GenBank/DDBJ databases">
        <title>Draft genome sequence of Paenibacillus sp. MSt1.</title>
        <authorList>
            <person name="Aw Y.K."/>
            <person name="Ong K.S."/>
            <person name="Gan H.M."/>
            <person name="Lee S.M."/>
        </authorList>
    </citation>
    <scope>NUCLEOTIDE SEQUENCE [LARGE SCALE GENOMIC DNA]</scope>
    <source>
        <strain evidence="3 4">MSt1</strain>
    </source>
</reference>
<evidence type="ECO:0000313" key="4">
    <source>
        <dbReference type="Proteomes" id="UP000028123"/>
    </source>
</evidence>
<evidence type="ECO:0000256" key="1">
    <source>
        <dbReference type="ARBA" id="ARBA00022679"/>
    </source>
</evidence>
<organism evidence="3 4">
    <name type="scientific">Paenibacillus tyrfis</name>
    <dbReference type="NCBI Taxonomy" id="1501230"/>
    <lineage>
        <taxon>Bacteria</taxon>
        <taxon>Bacillati</taxon>
        <taxon>Bacillota</taxon>
        <taxon>Bacilli</taxon>
        <taxon>Bacillales</taxon>
        <taxon>Paenibacillaceae</taxon>
        <taxon>Paenibacillus</taxon>
    </lineage>
</organism>